<dbReference type="CDD" id="cd00093">
    <property type="entry name" value="HTH_XRE"/>
    <property type="match status" value="1"/>
</dbReference>
<dbReference type="InterPro" id="IPR010982">
    <property type="entry name" value="Lambda_DNA-bd_dom_sf"/>
</dbReference>
<dbReference type="Proteomes" id="UP001493153">
    <property type="component" value="Chromosome"/>
</dbReference>
<proteinExistence type="predicted"/>
<keyword evidence="3" id="KW-1185">Reference proteome</keyword>
<feature type="domain" description="HTH cro/C1-type" evidence="1">
    <location>
        <begin position="13"/>
        <end position="41"/>
    </location>
</feature>
<organism evidence="2 3">
    <name type="scientific">Mycetohabitans rhizoxinica</name>
    <dbReference type="NCBI Taxonomy" id="412963"/>
    <lineage>
        <taxon>Bacteria</taxon>
        <taxon>Pseudomonadati</taxon>
        <taxon>Pseudomonadota</taxon>
        <taxon>Betaproteobacteria</taxon>
        <taxon>Burkholderiales</taxon>
        <taxon>Burkholderiaceae</taxon>
        <taxon>Mycetohabitans</taxon>
    </lineage>
</organism>
<reference evidence="2 3" key="1">
    <citation type="submission" date="2020-09" db="EMBL/GenBank/DDBJ databases">
        <title>Genome sequences of Mycetohabitans spp.</title>
        <authorList>
            <person name="Carter M.E."/>
            <person name="Carpenter S.C.D."/>
            <person name="Bogdanove A.J."/>
        </authorList>
    </citation>
    <scope>NUCLEOTIDE SEQUENCE [LARGE SCALE GENOMIC DNA]</scope>
    <source>
        <strain evidence="2 3">B12</strain>
    </source>
</reference>
<name>A0ABZ2PX41_9BURK</name>
<dbReference type="EMBL" id="CP062176">
    <property type="protein sequence ID" value="WXK39698.1"/>
    <property type="molecule type" value="Genomic_DNA"/>
</dbReference>
<dbReference type="InterPro" id="IPR001387">
    <property type="entry name" value="Cro/C1-type_HTH"/>
</dbReference>
<dbReference type="Gene3D" id="1.10.260.40">
    <property type="entry name" value="lambda repressor-like DNA-binding domains"/>
    <property type="match status" value="1"/>
</dbReference>
<sequence length="100" mass="10971">MKSAKELVVELRAAGLSQSRIAQSTKLSQATISRIENGQSNDTSMSHWVRIQKLHSTYCAPRPAPDAAATTSDLSSAAVFPTPSCVEYMEYRRSKRPDSL</sequence>
<dbReference type="PROSITE" id="PS50943">
    <property type="entry name" value="HTH_CROC1"/>
    <property type="match status" value="1"/>
</dbReference>
<dbReference type="RefSeq" id="WP_338910743.1">
    <property type="nucleotide sequence ID" value="NZ_CP062176.1"/>
</dbReference>
<evidence type="ECO:0000313" key="2">
    <source>
        <dbReference type="EMBL" id="WXK39698.1"/>
    </source>
</evidence>
<evidence type="ECO:0000259" key="1">
    <source>
        <dbReference type="PROSITE" id="PS50943"/>
    </source>
</evidence>
<gene>
    <name evidence="2" type="ORF">IHE29_10650</name>
</gene>
<accession>A0ABZ2PX41</accession>
<protein>
    <submittedName>
        <fullName evidence="2">Helix-turn-helix domain-containing protein</fullName>
    </submittedName>
</protein>
<dbReference type="Pfam" id="PF01381">
    <property type="entry name" value="HTH_3"/>
    <property type="match status" value="1"/>
</dbReference>
<evidence type="ECO:0000313" key="3">
    <source>
        <dbReference type="Proteomes" id="UP001493153"/>
    </source>
</evidence>
<dbReference type="SUPFAM" id="SSF47413">
    <property type="entry name" value="lambda repressor-like DNA-binding domains"/>
    <property type="match status" value="1"/>
</dbReference>